<accession>A0A3G6J5Y4</accession>
<evidence type="ECO:0000256" key="4">
    <source>
        <dbReference type="ARBA" id="ARBA00022723"/>
    </source>
</evidence>
<comment type="similarity">
    <text evidence="2">Belongs to the class-V pyridoxal-phosphate-dependent aminotransferase family. NifS/IscS subfamily.</text>
</comment>
<feature type="domain" description="Aminotransferase class V" evidence="9">
    <location>
        <begin position="8"/>
        <end position="379"/>
    </location>
</feature>
<evidence type="ECO:0000256" key="3">
    <source>
        <dbReference type="ARBA" id="ARBA00022679"/>
    </source>
</evidence>
<organism evidence="10 11">
    <name type="scientific">Corynebacterium choanae</name>
    <dbReference type="NCBI Taxonomy" id="1862358"/>
    <lineage>
        <taxon>Bacteria</taxon>
        <taxon>Bacillati</taxon>
        <taxon>Actinomycetota</taxon>
        <taxon>Actinomycetes</taxon>
        <taxon>Mycobacteriales</taxon>
        <taxon>Corynebacteriaceae</taxon>
        <taxon>Corynebacterium</taxon>
    </lineage>
</organism>
<dbReference type="Gene3D" id="1.10.260.50">
    <property type="match status" value="1"/>
</dbReference>
<dbReference type="PANTHER" id="PTHR11601:SF34">
    <property type="entry name" value="CYSTEINE DESULFURASE"/>
    <property type="match status" value="1"/>
</dbReference>
<keyword evidence="6" id="KW-0408">Iron</keyword>
<protein>
    <submittedName>
        <fullName evidence="10">Cysteine desulfurase</fullName>
        <ecNumber evidence="10">2.8.1.7</ecNumber>
    </submittedName>
</protein>
<dbReference type="InterPro" id="IPR000192">
    <property type="entry name" value="Aminotrans_V_dom"/>
</dbReference>
<evidence type="ECO:0000313" key="10">
    <source>
        <dbReference type="EMBL" id="AZA13356.1"/>
    </source>
</evidence>
<keyword evidence="3 10" id="KW-0808">Transferase</keyword>
<dbReference type="PIRSF" id="PIRSF005572">
    <property type="entry name" value="NifS"/>
    <property type="match status" value="1"/>
</dbReference>
<dbReference type="Proteomes" id="UP000269019">
    <property type="component" value="Chromosome"/>
</dbReference>
<comment type="catalytic activity">
    <reaction evidence="8">
        <text>(sulfur carrier)-H + L-cysteine = (sulfur carrier)-SH + L-alanine</text>
        <dbReference type="Rhea" id="RHEA:43892"/>
        <dbReference type="Rhea" id="RHEA-COMP:14737"/>
        <dbReference type="Rhea" id="RHEA-COMP:14739"/>
        <dbReference type="ChEBI" id="CHEBI:29917"/>
        <dbReference type="ChEBI" id="CHEBI:35235"/>
        <dbReference type="ChEBI" id="CHEBI:57972"/>
        <dbReference type="ChEBI" id="CHEBI:64428"/>
        <dbReference type="EC" id="2.8.1.7"/>
    </reaction>
</comment>
<dbReference type="OrthoDB" id="9808002at2"/>
<dbReference type="PANTHER" id="PTHR11601">
    <property type="entry name" value="CYSTEINE DESULFURYLASE FAMILY MEMBER"/>
    <property type="match status" value="1"/>
</dbReference>
<dbReference type="InterPro" id="IPR015421">
    <property type="entry name" value="PyrdxlP-dep_Trfase_major"/>
</dbReference>
<evidence type="ECO:0000256" key="2">
    <source>
        <dbReference type="ARBA" id="ARBA00006490"/>
    </source>
</evidence>
<keyword evidence="4" id="KW-0479">Metal-binding</keyword>
<dbReference type="EMBL" id="CP033896">
    <property type="protein sequence ID" value="AZA13356.1"/>
    <property type="molecule type" value="Genomic_DNA"/>
</dbReference>
<name>A0A3G6J5Y4_9CORY</name>
<keyword evidence="7" id="KW-0411">Iron-sulfur</keyword>
<reference evidence="10 11" key="1">
    <citation type="submission" date="2018-11" db="EMBL/GenBank/DDBJ databases">
        <authorList>
            <person name="Kleinhagauer T."/>
            <person name="Glaeser S.P."/>
            <person name="Spergser J."/>
            <person name="Ruckert C."/>
            <person name="Kaempfer P."/>
            <person name="Busse H.-J."/>
        </authorList>
    </citation>
    <scope>NUCLEOTIDE SEQUENCE [LARGE SCALE GENOMIC DNA]</scope>
    <source>
        <strain evidence="10 11">200CH</strain>
    </source>
</reference>
<dbReference type="AlphaFoldDB" id="A0A3G6J5Y4"/>
<evidence type="ECO:0000256" key="8">
    <source>
        <dbReference type="ARBA" id="ARBA00050776"/>
    </source>
</evidence>
<dbReference type="Gene3D" id="3.90.1150.10">
    <property type="entry name" value="Aspartate Aminotransferase, domain 1"/>
    <property type="match status" value="1"/>
</dbReference>
<dbReference type="GO" id="GO:0051536">
    <property type="term" value="F:iron-sulfur cluster binding"/>
    <property type="evidence" value="ECO:0007669"/>
    <property type="project" value="UniProtKB-KW"/>
</dbReference>
<evidence type="ECO:0000256" key="6">
    <source>
        <dbReference type="ARBA" id="ARBA00023004"/>
    </source>
</evidence>
<gene>
    <name evidence="10" type="primary">iscS</name>
    <name evidence="10" type="ORF">CCHOA_04740</name>
</gene>
<dbReference type="GO" id="GO:0046872">
    <property type="term" value="F:metal ion binding"/>
    <property type="evidence" value="ECO:0007669"/>
    <property type="project" value="UniProtKB-KW"/>
</dbReference>
<keyword evidence="5" id="KW-0663">Pyridoxal phosphate</keyword>
<evidence type="ECO:0000259" key="9">
    <source>
        <dbReference type="Pfam" id="PF00266"/>
    </source>
</evidence>
<comment type="cofactor">
    <cofactor evidence="1">
        <name>pyridoxal 5'-phosphate</name>
        <dbReference type="ChEBI" id="CHEBI:597326"/>
    </cofactor>
</comment>
<evidence type="ECO:0000256" key="7">
    <source>
        <dbReference type="ARBA" id="ARBA00023014"/>
    </source>
</evidence>
<dbReference type="InterPro" id="IPR016454">
    <property type="entry name" value="Cysteine_dSase"/>
</dbReference>
<proteinExistence type="inferred from homology"/>
<dbReference type="Gene3D" id="3.40.640.10">
    <property type="entry name" value="Type I PLP-dependent aspartate aminotransferase-like (Major domain)"/>
    <property type="match status" value="1"/>
</dbReference>
<keyword evidence="11" id="KW-1185">Reference proteome</keyword>
<evidence type="ECO:0000256" key="1">
    <source>
        <dbReference type="ARBA" id="ARBA00001933"/>
    </source>
</evidence>
<dbReference type="GO" id="GO:0031071">
    <property type="term" value="F:cysteine desulfurase activity"/>
    <property type="evidence" value="ECO:0007669"/>
    <property type="project" value="UniProtKB-EC"/>
</dbReference>
<dbReference type="InterPro" id="IPR015422">
    <property type="entry name" value="PyrdxlP-dep_Trfase_small"/>
</dbReference>
<evidence type="ECO:0000256" key="5">
    <source>
        <dbReference type="ARBA" id="ARBA00022898"/>
    </source>
</evidence>
<dbReference type="InterPro" id="IPR015424">
    <property type="entry name" value="PyrdxlP-dep_Trfase"/>
</dbReference>
<dbReference type="EC" id="2.8.1.7" evidence="10"/>
<dbReference type="Pfam" id="PF00266">
    <property type="entry name" value="Aminotran_5"/>
    <property type="match status" value="1"/>
</dbReference>
<dbReference type="SUPFAM" id="SSF53383">
    <property type="entry name" value="PLP-dependent transferases"/>
    <property type="match status" value="1"/>
</dbReference>
<sequence>MEHAAHWYFDHAATSPLREVAKQAWLAHAGLLNPGGQYAAGRAARAALESAREQVAALLGCAPIEVIFTSSGTESNNIALRGIAATVAAQHADRPPHIASAAIEHPAVAETVKALCTPAAKSRGGAVCTHVPLVVDPDGIVRDTVSTKSPVDIATLMWANNETGAIQPVAEFAAAAAAAGAAVHIDATQAVGKIPLDLGSLPWTTVALSAHKFGGPRGVGVLCAKKSPPLAPVLTGGGQQRGIRPGTVDVAGAVATAAALAEAVAEIPTVEPRVRALRDRLARGIMEQIPDTVIHTPLDDPQAALAGHLHLSFPGAEADSLLFIADMRQIAVSSGSACHAGVNRPSDTLLAMGVSEPVARSAMRFTLGHDTTDQAVDYVLDNIAAIVATARTAGMA</sequence>
<dbReference type="RefSeq" id="WP_123927346.1">
    <property type="nucleotide sequence ID" value="NZ_CP033896.1"/>
</dbReference>
<dbReference type="KEGG" id="ccho:CCHOA_04740"/>
<evidence type="ECO:0000313" key="11">
    <source>
        <dbReference type="Proteomes" id="UP000269019"/>
    </source>
</evidence>